<reference evidence="7 8" key="1">
    <citation type="journal article" date="2018" name="Science">
        <title>The opium poppy genome and morphinan production.</title>
        <authorList>
            <person name="Guo L."/>
            <person name="Winzer T."/>
            <person name="Yang X."/>
            <person name="Li Y."/>
            <person name="Ning Z."/>
            <person name="He Z."/>
            <person name="Teodor R."/>
            <person name="Lu Y."/>
            <person name="Bowser T.A."/>
            <person name="Graham I.A."/>
            <person name="Ye K."/>
        </authorList>
    </citation>
    <scope>NUCLEOTIDE SEQUENCE [LARGE SCALE GENOMIC DNA]</scope>
    <source>
        <strain evidence="8">cv. HN1</strain>
        <tissue evidence="7">Leaves</tissue>
    </source>
</reference>
<feature type="chain" id="PRO_5021239601" description="Legume lectin domain-containing protein" evidence="5">
    <location>
        <begin position="24"/>
        <end position="366"/>
    </location>
</feature>
<comment type="similarity">
    <text evidence="2">Belongs to the leguminous lectin family.</text>
</comment>
<dbReference type="GO" id="GO:0005886">
    <property type="term" value="C:plasma membrane"/>
    <property type="evidence" value="ECO:0007669"/>
    <property type="project" value="UniProtKB-SubCell"/>
</dbReference>
<dbReference type="Gramene" id="RZC83935">
    <property type="protein sequence ID" value="RZC83935"/>
    <property type="gene ID" value="C5167_046719"/>
</dbReference>
<organism evidence="7 8">
    <name type="scientific">Papaver somniferum</name>
    <name type="common">Opium poppy</name>
    <dbReference type="NCBI Taxonomy" id="3469"/>
    <lineage>
        <taxon>Eukaryota</taxon>
        <taxon>Viridiplantae</taxon>
        <taxon>Streptophyta</taxon>
        <taxon>Embryophyta</taxon>
        <taxon>Tracheophyta</taxon>
        <taxon>Spermatophyta</taxon>
        <taxon>Magnoliopsida</taxon>
        <taxon>Ranunculales</taxon>
        <taxon>Papaveraceae</taxon>
        <taxon>Papaveroideae</taxon>
        <taxon>Papaver</taxon>
    </lineage>
</organism>
<accession>A0A4Y7LIJ0</accession>
<dbReference type="GO" id="GO:0030246">
    <property type="term" value="F:carbohydrate binding"/>
    <property type="evidence" value="ECO:0007669"/>
    <property type="project" value="UniProtKB-KW"/>
</dbReference>
<keyword evidence="5" id="KW-0732">Signal</keyword>
<feature type="domain" description="Legume lectin" evidence="6">
    <location>
        <begin position="29"/>
        <end position="274"/>
    </location>
</feature>
<dbReference type="CDD" id="cd06899">
    <property type="entry name" value="lectin_legume_LecRK_Arcelin_ConA"/>
    <property type="match status" value="1"/>
</dbReference>
<dbReference type="Gene3D" id="2.60.120.200">
    <property type="match status" value="2"/>
</dbReference>
<evidence type="ECO:0000313" key="7">
    <source>
        <dbReference type="EMBL" id="RZC83935.1"/>
    </source>
</evidence>
<evidence type="ECO:0000256" key="4">
    <source>
        <dbReference type="ARBA" id="ARBA00022734"/>
    </source>
</evidence>
<dbReference type="Proteomes" id="UP000316621">
    <property type="component" value="Chromosome 11"/>
</dbReference>
<dbReference type="FunFam" id="2.60.120.200:FF:000112">
    <property type="entry name" value="L-type lectin-domain containing receptor kinase V.9"/>
    <property type="match status" value="1"/>
</dbReference>
<evidence type="ECO:0000313" key="8">
    <source>
        <dbReference type="Proteomes" id="UP000316621"/>
    </source>
</evidence>
<evidence type="ECO:0000256" key="1">
    <source>
        <dbReference type="ARBA" id="ARBA00004251"/>
    </source>
</evidence>
<keyword evidence="3" id="KW-0472">Membrane</keyword>
<dbReference type="OMA" id="TFMISPT"/>
<dbReference type="AlphaFoldDB" id="A0A4Y7LIJ0"/>
<dbReference type="SUPFAM" id="SSF49899">
    <property type="entry name" value="Concanavalin A-like lectins/glucanases"/>
    <property type="match status" value="2"/>
</dbReference>
<protein>
    <recommendedName>
        <fullName evidence="6">Legume lectin domain-containing protein</fullName>
    </recommendedName>
</protein>
<dbReference type="InterPro" id="IPR001220">
    <property type="entry name" value="Legume_lectin_dom"/>
</dbReference>
<evidence type="ECO:0000256" key="5">
    <source>
        <dbReference type="SAM" id="SignalP"/>
    </source>
</evidence>
<sequence length="366" mass="40139">MMRTVYFKVIFFFFLLIIDQSLAADEDGFFYNDFKAAFLTRDGAARIADNGLLRLTDLSDKYQTGHAFYASPLKLKKGSVSFSTTFVFAIASELGANKLSGQGMAFVIAPQRALPGALPNQYLGLFNDTSNGQSSNNVLAVEIDTVYNIEFDTIQGPHVGIDVNSLKSVNSTDPAYHVNGESKQINVNSGEPVQVWIEYDGIDKALTVTLAPVNTLKPDIPLLTLSRDLSTIFLDDMYVGFSASTQTVLTYHYILGWSFKIDGAANALNLSSLPKLPTESSSSQDTKPNLAADSDQGFTYNDFKSAYITRDGAARVAENGLLRLTDVRDKYETGHVFYSGPLKLKGNVSFSTTFVFQLHLSWAPIN</sequence>
<keyword evidence="8" id="KW-1185">Reference proteome</keyword>
<proteinExistence type="inferred from homology"/>
<evidence type="ECO:0000259" key="6">
    <source>
        <dbReference type="Pfam" id="PF00139"/>
    </source>
</evidence>
<keyword evidence="4" id="KW-0430">Lectin</keyword>
<dbReference type="PANTHER" id="PTHR32401">
    <property type="entry name" value="CONCANAVALIN A-LIKE LECTIN FAMILY PROTEIN"/>
    <property type="match status" value="1"/>
</dbReference>
<dbReference type="InterPro" id="IPR019825">
    <property type="entry name" value="Lectin_legB_Mn/Ca_BS"/>
</dbReference>
<dbReference type="InterPro" id="IPR050258">
    <property type="entry name" value="Leguminous_Lectin"/>
</dbReference>
<gene>
    <name evidence="7" type="ORF">C5167_046719</name>
</gene>
<name>A0A4Y7LIJ0_PAPSO</name>
<dbReference type="PROSITE" id="PS00307">
    <property type="entry name" value="LECTIN_LEGUME_BETA"/>
    <property type="match status" value="1"/>
</dbReference>
<dbReference type="Pfam" id="PF00139">
    <property type="entry name" value="Lectin_legB"/>
    <property type="match status" value="2"/>
</dbReference>
<comment type="subcellular location">
    <subcellularLocation>
        <location evidence="1">Cell membrane</location>
        <topology evidence="1">Single-pass type I membrane protein</topology>
    </subcellularLocation>
</comment>
<dbReference type="InterPro" id="IPR013320">
    <property type="entry name" value="ConA-like_dom_sf"/>
</dbReference>
<dbReference type="PANTHER" id="PTHR32401:SF50">
    <property type="entry name" value="OS07G0133000 PROTEIN"/>
    <property type="match status" value="1"/>
</dbReference>
<keyword evidence="3" id="KW-1003">Cell membrane</keyword>
<evidence type="ECO:0000256" key="2">
    <source>
        <dbReference type="ARBA" id="ARBA00007606"/>
    </source>
</evidence>
<feature type="signal peptide" evidence="5">
    <location>
        <begin position="1"/>
        <end position="23"/>
    </location>
</feature>
<evidence type="ECO:0000256" key="3">
    <source>
        <dbReference type="ARBA" id="ARBA00022475"/>
    </source>
</evidence>
<feature type="domain" description="Legume lectin" evidence="6">
    <location>
        <begin position="297"/>
        <end position="358"/>
    </location>
</feature>
<dbReference type="EMBL" id="CM010725">
    <property type="protein sequence ID" value="RZC83935.1"/>
    <property type="molecule type" value="Genomic_DNA"/>
</dbReference>